<evidence type="ECO:0000313" key="2">
    <source>
        <dbReference type="EMBL" id="CAH8381464.1"/>
    </source>
</evidence>
<keyword evidence="3" id="KW-1185">Reference proteome</keyword>
<evidence type="ECO:0000256" key="1">
    <source>
        <dbReference type="SAM" id="SignalP"/>
    </source>
</evidence>
<organism evidence="2 3">
    <name type="scientific">Eruca vesicaria subsp. sativa</name>
    <name type="common">Garden rocket</name>
    <name type="synonym">Eruca sativa</name>
    <dbReference type="NCBI Taxonomy" id="29727"/>
    <lineage>
        <taxon>Eukaryota</taxon>
        <taxon>Viridiplantae</taxon>
        <taxon>Streptophyta</taxon>
        <taxon>Embryophyta</taxon>
        <taxon>Tracheophyta</taxon>
        <taxon>Spermatophyta</taxon>
        <taxon>Magnoliopsida</taxon>
        <taxon>eudicotyledons</taxon>
        <taxon>Gunneridae</taxon>
        <taxon>Pentapetalae</taxon>
        <taxon>rosids</taxon>
        <taxon>malvids</taxon>
        <taxon>Brassicales</taxon>
        <taxon>Brassicaceae</taxon>
        <taxon>Brassiceae</taxon>
        <taxon>Eruca</taxon>
    </lineage>
</organism>
<accession>A0ABC8LD65</accession>
<sequence>MAKNLINSIYLSAVLIVLLVSNGLPKAKGQCFAEEGPAEACTPTAILNQQCNTDCMDIDSTYSGQCDLEGGQLHCHCYEPCPP</sequence>
<proteinExistence type="predicted"/>
<comment type="caution">
    <text evidence="2">The sequence shown here is derived from an EMBL/GenBank/DDBJ whole genome shotgun (WGS) entry which is preliminary data.</text>
</comment>
<keyword evidence="1" id="KW-0732">Signal</keyword>
<feature type="chain" id="PRO_5044895752" description="Defensin-like protein" evidence="1">
    <location>
        <begin position="30"/>
        <end position="83"/>
    </location>
</feature>
<dbReference type="AlphaFoldDB" id="A0ABC8LD65"/>
<protein>
    <recommendedName>
        <fullName evidence="4">Defensin-like protein</fullName>
    </recommendedName>
</protein>
<gene>
    <name evidence="2" type="ORF">ERUC_LOCUS33947</name>
</gene>
<name>A0ABC8LD65_ERUVS</name>
<feature type="signal peptide" evidence="1">
    <location>
        <begin position="1"/>
        <end position="29"/>
    </location>
</feature>
<evidence type="ECO:0008006" key="4">
    <source>
        <dbReference type="Google" id="ProtNLM"/>
    </source>
</evidence>
<evidence type="ECO:0000313" key="3">
    <source>
        <dbReference type="Proteomes" id="UP001642260"/>
    </source>
</evidence>
<dbReference type="Proteomes" id="UP001642260">
    <property type="component" value="Unassembled WGS sequence"/>
</dbReference>
<reference evidence="2 3" key="1">
    <citation type="submission" date="2022-03" db="EMBL/GenBank/DDBJ databases">
        <authorList>
            <person name="Macdonald S."/>
            <person name="Ahmed S."/>
            <person name="Newling K."/>
        </authorList>
    </citation>
    <scope>NUCLEOTIDE SEQUENCE [LARGE SCALE GENOMIC DNA]</scope>
</reference>
<dbReference type="EMBL" id="CAKOAT010508488">
    <property type="protein sequence ID" value="CAH8381464.1"/>
    <property type="molecule type" value="Genomic_DNA"/>
</dbReference>